<proteinExistence type="predicted"/>
<keyword evidence="1" id="KW-0472">Membrane</keyword>
<dbReference type="InterPro" id="IPR036890">
    <property type="entry name" value="HATPase_C_sf"/>
</dbReference>
<organism evidence="3 4">
    <name type="scientific">Ichthyenterobacterium magnum</name>
    <dbReference type="NCBI Taxonomy" id="1230530"/>
    <lineage>
        <taxon>Bacteria</taxon>
        <taxon>Pseudomonadati</taxon>
        <taxon>Bacteroidota</taxon>
        <taxon>Flavobacteriia</taxon>
        <taxon>Flavobacteriales</taxon>
        <taxon>Flavobacteriaceae</taxon>
        <taxon>Ichthyenterobacterium</taxon>
    </lineage>
</organism>
<evidence type="ECO:0000313" key="3">
    <source>
        <dbReference type="EMBL" id="RKE90799.1"/>
    </source>
</evidence>
<feature type="transmembrane region" description="Helical" evidence="1">
    <location>
        <begin position="45"/>
        <end position="66"/>
    </location>
</feature>
<feature type="transmembrane region" description="Helical" evidence="1">
    <location>
        <begin position="12"/>
        <end position="33"/>
    </location>
</feature>
<dbReference type="PANTHER" id="PTHR34220:SF7">
    <property type="entry name" value="SENSOR HISTIDINE KINASE YPDA"/>
    <property type="match status" value="1"/>
</dbReference>
<gene>
    <name evidence="3" type="ORF">BXY80_2642</name>
</gene>
<evidence type="ECO:0000259" key="2">
    <source>
        <dbReference type="Pfam" id="PF06580"/>
    </source>
</evidence>
<dbReference type="AlphaFoldDB" id="A0A420DFI8"/>
<sequence>MKTLKHLFKHIYTWLILAWSLLVLINVLQTLIYKLTVAPKYSWMWVFKFPIITYIIGILLIFLWIVPGYKFISKFDNYLRVSLFIIHGMGYMALYVLAIFFVFGIWANYLNIEWYYNTVSKFFITDLHNVLKSYIFLTAIIFAFNYFKDKKETIVLKNNIEKELIITKHNALKAKLQPHFLFNALNSIVALIDENKIKAQNSLISLSDLLRYSMNIKPEKMIPINEELVLLKKYITIEKARYENQLQVKWVINNLESSFNLPAMILQPIVENSIKHGFKNIHKTLILVIEVNSKEKVVVIKNNGNKLSNKTTEGNGLQLVKQRLSTHFYKASTFKIFQEENWVINELIFKKLNE</sequence>
<dbReference type="Proteomes" id="UP000284892">
    <property type="component" value="Unassembled WGS sequence"/>
</dbReference>
<dbReference type="RefSeq" id="WP_120202649.1">
    <property type="nucleotide sequence ID" value="NZ_RAQJ01000007.1"/>
</dbReference>
<dbReference type="GO" id="GO:0000155">
    <property type="term" value="F:phosphorelay sensor kinase activity"/>
    <property type="evidence" value="ECO:0007669"/>
    <property type="project" value="InterPro"/>
</dbReference>
<feature type="domain" description="Signal transduction histidine kinase internal region" evidence="2">
    <location>
        <begin position="169"/>
        <end position="246"/>
    </location>
</feature>
<accession>A0A420DFI8</accession>
<dbReference type="Gene3D" id="3.30.565.10">
    <property type="entry name" value="Histidine kinase-like ATPase, C-terminal domain"/>
    <property type="match status" value="1"/>
</dbReference>
<dbReference type="OrthoDB" id="6190788at2"/>
<reference evidence="3 4" key="1">
    <citation type="submission" date="2018-09" db="EMBL/GenBank/DDBJ databases">
        <title>Genomic Encyclopedia of Archaeal and Bacterial Type Strains, Phase II (KMG-II): from individual species to whole genera.</title>
        <authorList>
            <person name="Goeker M."/>
        </authorList>
    </citation>
    <scope>NUCLEOTIDE SEQUENCE [LARGE SCALE GENOMIC DNA]</scope>
    <source>
        <strain evidence="3 4">DSM 26283</strain>
    </source>
</reference>
<feature type="transmembrane region" description="Helical" evidence="1">
    <location>
        <begin position="127"/>
        <end position="147"/>
    </location>
</feature>
<evidence type="ECO:0000256" key="1">
    <source>
        <dbReference type="SAM" id="Phobius"/>
    </source>
</evidence>
<keyword evidence="3" id="KW-0808">Transferase</keyword>
<dbReference type="EMBL" id="RAQJ01000007">
    <property type="protein sequence ID" value="RKE90799.1"/>
    <property type="molecule type" value="Genomic_DNA"/>
</dbReference>
<dbReference type="PANTHER" id="PTHR34220">
    <property type="entry name" value="SENSOR HISTIDINE KINASE YPDA"/>
    <property type="match status" value="1"/>
</dbReference>
<keyword evidence="1" id="KW-1133">Transmembrane helix</keyword>
<dbReference type="InterPro" id="IPR050640">
    <property type="entry name" value="Bact_2-comp_sensor_kinase"/>
</dbReference>
<comment type="caution">
    <text evidence="3">The sequence shown here is derived from an EMBL/GenBank/DDBJ whole genome shotgun (WGS) entry which is preliminary data.</text>
</comment>
<name>A0A420DFI8_9FLAO</name>
<keyword evidence="4" id="KW-1185">Reference proteome</keyword>
<dbReference type="Pfam" id="PF06580">
    <property type="entry name" value="His_kinase"/>
    <property type="match status" value="1"/>
</dbReference>
<keyword evidence="3" id="KW-0418">Kinase</keyword>
<dbReference type="GO" id="GO:0016020">
    <property type="term" value="C:membrane"/>
    <property type="evidence" value="ECO:0007669"/>
    <property type="project" value="InterPro"/>
</dbReference>
<dbReference type="InterPro" id="IPR010559">
    <property type="entry name" value="Sig_transdc_His_kin_internal"/>
</dbReference>
<feature type="transmembrane region" description="Helical" evidence="1">
    <location>
        <begin position="78"/>
        <end position="107"/>
    </location>
</feature>
<evidence type="ECO:0000313" key="4">
    <source>
        <dbReference type="Proteomes" id="UP000284892"/>
    </source>
</evidence>
<keyword evidence="1" id="KW-0812">Transmembrane</keyword>
<dbReference type="SUPFAM" id="SSF55874">
    <property type="entry name" value="ATPase domain of HSP90 chaperone/DNA topoisomerase II/histidine kinase"/>
    <property type="match status" value="1"/>
</dbReference>
<protein>
    <submittedName>
        <fullName evidence="3">Histidine kinase</fullName>
    </submittedName>
</protein>